<feature type="region of interest" description="Disordered" evidence="2">
    <location>
        <begin position="575"/>
        <end position="809"/>
    </location>
</feature>
<reference evidence="4" key="1">
    <citation type="submission" date="2011-07" db="EMBL/GenBank/DDBJ databases">
        <authorList>
            <consortium name="Caenorhabditis brenneri Sequencing and Analysis Consortium"/>
            <person name="Wilson R.K."/>
        </authorList>
    </citation>
    <scope>NUCLEOTIDE SEQUENCE [LARGE SCALE GENOMIC DNA]</scope>
    <source>
        <strain evidence="4">PB2801</strain>
    </source>
</reference>
<evidence type="ECO:0000256" key="2">
    <source>
        <dbReference type="SAM" id="MobiDB-lite"/>
    </source>
</evidence>
<dbReference type="OrthoDB" id="5833282at2759"/>
<feature type="compositionally biased region" description="Pro residues" evidence="2">
    <location>
        <begin position="753"/>
        <end position="763"/>
    </location>
</feature>
<dbReference type="HOGENOM" id="CLU_017461_0_0_1"/>
<feature type="compositionally biased region" description="Polar residues" evidence="2">
    <location>
        <begin position="694"/>
        <end position="705"/>
    </location>
</feature>
<organism evidence="4">
    <name type="scientific">Caenorhabditis brenneri</name>
    <name type="common">Nematode worm</name>
    <dbReference type="NCBI Taxonomy" id="135651"/>
    <lineage>
        <taxon>Eukaryota</taxon>
        <taxon>Metazoa</taxon>
        <taxon>Ecdysozoa</taxon>
        <taxon>Nematoda</taxon>
        <taxon>Chromadorea</taxon>
        <taxon>Rhabditida</taxon>
        <taxon>Rhabditina</taxon>
        <taxon>Rhabditomorpha</taxon>
        <taxon>Rhabditoidea</taxon>
        <taxon>Rhabditidae</taxon>
        <taxon>Peloderinae</taxon>
        <taxon>Caenorhabditis</taxon>
    </lineage>
</organism>
<dbReference type="eggNOG" id="ENOG502TH0P">
    <property type="taxonomic scope" value="Eukaryota"/>
</dbReference>
<keyword evidence="1" id="KW-0175">Coiled coil</keyword>
<proteinExistence type="predicted"/>
<evidence type="ECO:0000256" key="1">
    <source>
        <dbReference type="SAM" id="Coils"/>
    </source>
</evidence>
<protein>
    <submittedName>
        <fullName evidence="3">Uncharacterized protein</fullName>
    </submittedName>
</protein>
<name>G0MLV0_CAEBE</name>
<dbReference type="EMBL" id="GL379800">
    <property type="protein sequence ID" value="EGT35691.1"/>
    <property type="molecule type" value="Genomic_DNA"/>
</dbReference>
<evidence type="ECO:0000313" key="4">
    <source>
        <dbReference type="Proteomes" id="UP000008068"/>
    </source>
</evidence>
<feature type="coiled-coil region" evidence="1">
    <location>
        <begin position="391"/>
        <end position="425"/>
    </location>
</feature>
<dbReference type="STRING" id="135651.G0MLV0"/>
<dbReference type="InParanoid" id="G0MLV0"/>
<dbReference type="AlphaFoldDB" id="G0MLV0"/>
<keyword evidence="4" id="KW-1185">Reference proteome</keyword>
<gene>
    <name evidence="3" type="ORF">CAEBREN_12147</name>
</gene>
<accession>G0MLV0</accession>
<feature type="region of interest" description="Disordered" evidence="2">
    <location>
        <begin position="124"/>
        <end position="146"/>
    </location>
</feature>
<dbReference type="OMA" id="FTIQIDH"/>
<sequence>MESETTSSSEILWLEILSRIPFVKSDNEQKNKIRIDSKIEVEEEDAMQLEQWISNQEVIISHSCTMQPLQFSRGIVECFEYERKNLKVTVSTESDPPIWEDTDIWMFSTPNSSFSFYNQTEPNTSIADLDPIQEEDDESSSTGSDDEKLFRNINGWKLIGKKGYRERRKVGEHWKNVYLTELEVTTLDPMEMVLLKNIKVGTPLRFSVEIDEPGDVFVDVVRTNIEEGSIFTIVLGVTGFAQTDVNIPLTKDQTYYLNIDDGDFDEMASVASEPSVLPGYPLHMNIDELCEKLGKLTFTDACIKSWLDPNGNVPFIRLIVTSDRKMQNFKLLTGHHVIIQSEISRSSVSAVVSKVMRDEMILTLRGFQKESVGYFFFSKTQLFTIQIDHSYENWLKELTGEQRLLEDLRQQIVQGETDIRRLRVREEQKGEHPKTYASFATKTEANAKIPIGTRVLLGKTWEVEGLARKKADFVFAIRVEDSLCETNANTDHIVTFEIIHSRNLVDGAPEFELSKAFYFVDFDSHQVVADSPFYSPLNARDPALKKNQTVSTMHMISKELKFNVFRLYRDKKPKQNLEYNKPSPLKLTAAQKTPSKGQPQPPGSPSISSIKSDDKKQKKGQKGGGQKNNNNNHWKSPQTPNHNNNNEAAQKNMEMAVASHSTKFFPQKDLAPQKNHPAPKLPSEDVPPPPPQNTPYKNALMQNNPAPKPAPQKGYAPRLAPPLERPSAGGAHPKDTSAPKQVPLMKKKSAPKSAPPTQGPPDAPPKDPLPEKNPTPKLAPPTQEAPTTSQSKTQKKQQQRNLEAEKQELKKVVDADEPWKVLGQIDEKHKRLCYVYITRYKGNKDTNLVRLCSSLDENGKPTKTAPWALGKDIVLTPANETEIKLNGQVVDTNKDEVTIHIDKKTTDMDFVNKQLNRQRKKKKLLLGYQKPR</sequence>
<evidence type="ECO:0000313" key="3">
    <source>
        <dbReference type="EMBL" id="EGT35691.1"/>
    </source>
</evidence>
<dbReference type="Proteomes" id="UP000008068">
    <property type="component" value="Unassembled WGS sequence"/>
</dbReference>